<dbReference type="GO" id="GO:0006886">
    <property type="term" value="P:intracellular protein transport"/>
    <property type="evidence" value="ECO:0007669"/>
    <property type="project" value="InterPro"/>
</dbReference>
<dbReference type="Pfam" id="PF01602">
    <property type="entry name" value="Adaptin_N"/>
    <property type="match status" value="1"/>
</dbReference>
<protein>
    <recommendedName>
        <fullName evidence="13">Coatomer subunit gamma</fullName>
    </recommendedName>
</protein>
<feature type="domain" description="Coatomer subunit gamma C-terminal" evidence="16">
    <location>
        <begin position="790"/>
        <end position="899"/>
    </location>
</feature>
<evidence type="ECO:0000256" key="13">
    <source>
        <dbReference type="PIRNR" id="PIRNR037093"/>
    </source>
</evidence>
<evidence type="ECO:0000256" key="9">
    <source>
        <dbReference type="ARBA" id="ARBA00023034"/>
    </source>
</evidence>
<dbReference type="OrthoDB" id="1074925at2759"/>
<evidence type="ECO:0000256" key="7">
    <source>
        <dbReference type="ARBA" id="ARBA00022892"/>
    </source>
</evidence>
<dbReference type="InterPro" id="IPR016024">
    <property type="entry name" value="ARM-type_fold"/>
</dbReference>
<keyword evidence="7 13" id="KW-0931">ER-Golgi transport</keyword>
<dbReference type="GO" id="GO:0005793">
    <property type="term" value="C:endoplasmic reticulum-Golgi intermediate compartment"/>
    <property type="evidence" value="ECO:0007669"/>
    <property type="project" value="TreeGrafter"/>
</dbReference>
<evidence type="ECO:0000256" key="5">
    <source>
        <dbReference type="ARBA" id="ARBA00022553"/>
    </source>
</evidence>
<comment type="subcellular location">
    <subcellularLocation>
        <location evidence="13">Cytoplasm</location>
    </subcellularLocation>
    <subcellularLocation>
        <location evidence="1 13">Golgi apparatus membrane</location>
        <topology evidence="1 13">Peripheral membrane protein</topology>
        <orientation evidence="1 13">Cytoplasmic side</orientation>
    </subcellularLocation>
    <subcellularLocation>
        <location evidence="13">Cytoplasmic vesicle</location>
        <location evidence="13">COPI-coated vesicle membrane</location>
        <topology evidence="13">Peripheral membrane protein</topology>
        <orientation evidence="13">Cytoplasmic side</orientation>
    </subcellularLocation>
</comment>
<comment type="subunit">
    <text evidence="13">Oligomeric complex.</text>
</comment>
<dbReference type="FunFam" id="2.60.40.1480:FF:000001">
    <property type="entry name" value="Coatomer subunit gamma"/>
    <property type="match status" value="1"/>
</dbReference>
<keyword evidence="10 13" id="KW-0472">Membrane</keyword>
<dbReference type="InterPro" id="IPR013041">
    <property type="entry name" value="Clathrin_app_Ig-like_sf"/>
</dbReference>
<keyword evidence="6" id="KW-0677">Repeat</keyword>
<evidence type="ECO:0000256" key="11">
    <source>
        <dbReference type="ARBA" id="ARBA00023329"/>
    </source>
</evidence>
<dbReference type="SUPFAM" id="SSF48371">
    <property type="entry name" value="ARM repeat"/>
    <property type="match status" value="1"/>
</dbReference>
<dbReference type="Gene3D" id="3.30.310.10">
    <property type="entry name" value="TATA-Binding Protein"/>
    <property type="match status" value="1"/>
</dbReference>
<evidence type="ECO:0000256" key="4">
    <source>
        <dbReference type="ARBA" id="ARBA00022490"/>
    </source>
</evidence>
<dbReference type="InterPro" id="IPR012295">
    <property type="entry name" value="TBP_dom_sf"/>
</dbReference>
<dbReference type="InterPro" id="IPR009028">
    <property type="entry name" value="Coatomer/calthrin_app_sub_C"/>
</dbReference>
<evidence type="ECO:0000259" key="14">
    <source>
        <dbReference type="Pfam" id="PF01602"/>
    </source>
</evidence>
<evidence type="ECO:0000256" key="3">
    <source>
        <dbReference type="ARBA" id="ARBA00022448"/>
    </source>
</evidence>
<dbReference type="PIRSF" id="PIRSF037093">
    <property type="entry name" value="Coatomer_gamma_subunit"/>
    <property type="match status" value="1"/>
</dbReference>
<feature type="domain" description="Coatomer gamma subunit appendage Ig-like subdomain" evidence="15">
    <location>
        <begin position="642"/>
        <end position="787"/>
    </location>
</feature>
<dbReference type="GO" id="GO:0005783">
    <property type="term" value="C:endoplasmic reticulum"/>
    <property type="evidence" value="ECO:0007669"/>
    <property type="project" value="TreeGrafter"/>
</dbReference>
<evidence type="ECO:0000313" key="17">
    <source>
        <dbReference type="EMBL" id="ODQ63662.1"/>
    </source>
</evidence>
<dbReference type="GO" id="GO:0000139">
    <property type="term" value="C:Golgi membrane"/>
    <property type="evidence" value="ECO:0007669"/>
    <property type="project" value="UniProtKB-SubCell"/>
</dbReference>
<keyword evidence="5" id="KW-0597">Phosphoprotein</keyword>
<evidence type="ECO:0000256" key="1">
    <source>
        <dbReference type="ARBA" id="ARBA00004255"/>
    </source>
</evidence>
<dbReference type="PANTHER" id="PTHR10261:SF0">
    <property type="entry name" value="COATOMER SUBUNIT GAMMA-2"/>
    <property type="match status" value="1"/>
</dbReference>
<dbReference type="InterPro" id="IPR002553">
    <property type="entry name" value="Clathrin/coatomer_adapt-like_N"/>
</dbReference>
<evidence type="ECO:0000259" key="16">
    <source>
        <dbReference type="Pfam" id="PF16381"/>
    </source>
</evidence>
<dbReference type="InterPro" id="IPR011989">
    <property type="entry name" value="ARM-like"/>
</dbReference>
<keyword evidence="3 13" id="KW-0813">Transport</keyword>
<dbReference type="EMBL" id="KV454414">
    <property type="protein sequence ID" value="ODQ63662.1"/>
    <property type="molecule type" value="Genomic_DNA"/>
</dbReference>
<dbReference type="GO" id="GO:0005198">
    <property type="term" value="F:structural molecule activity"/>
    <property type="evidence" value="ECO:0007669"/>
    <property type="project" value="InterPro"/>
</dbReference>
<dbReference type="GO" id="GO:0006888">
    <property type="term" value="P:endoplasmic reticulum to Golgi vesicle-mediated transport"/>
    <property type="evidence" value="ECO:0007669"/>
    <property type="project" value="TreeGrafter"/>
</dbReference>
<keyword evidence="9 13" id="KW-0333">Golgi apparatus</keyword>
<gene>
    <name evidence="17" type="ORF">NADFUDRAFT_48009</name>
</gene>
<dbReference type="PANTHER" id="PTHR10261">
    <property type="entry name" value="COATOMER SUBUNIT GAMMA"/>
    <property type="match status" value="1"/>
</dbReference>
<dbReference type="Proteomes" id="UP000095009">
    <property type="component" value="Unassembled WGS sequence"/>
</dbReference>
<evidence type="ECO:0000256" key="2">
    <source>
        <dbReference type="ARBA" id="ARBA00010720"/>
    </source>
</evidence>
<dbReference type="FunFam" id="3.30.310.10:FF:000008">
    <property type="entry name" value="Coatomer subunit gamma"/>
    <property type="match status" value="1"/>
</dbReference>
<dbReference type="STRING" id="857566.A0A1E3PFD5"/>
<dbReference type="GO" id="GO:0030126">
    <property type="term" value="C:COPI vesicle coat"/>
    <property type="evidence" value="ECO:0007669"/>
    <property type="project" value="InterPro"/>
</dbReference>
<dbReference type="InterPro" id="IPR013040">
    <property type="entry name" value="Coatomer_gsu_app_Ig-like_dom"/>
</dbReference>
<dbReference type="SUPFAM" id="SSF49348">
    <property type="entry name" value="Clathrin adaptor appendage domain"/>
    <property type="match status" value="1"/>
</dbReference>
<sequence>MSALTYKKNDDIESGSLDKMTVFQDCMSGFNASPIMPKKCRLLLSKLAHLLSSGETFPADEATALFFSVTKLFQHKDPSLRQMVYVVIKELAPIANDVIMVTSSIMKDVQGSNELIYKPNAIRALCRIIDGSIVQGIERLMKTAIVDKNPSISSAALVSSYQLLPIAKDTVRRWANETQECVVAQKSFPPGALLGNYHIGVSTLSQYHALGLLYQIRAHDRMALMKMVQQLSGPSTSLKSSNAIIMLIRFISRIISDDQNLRAPLYVLLENWLRHKSDMVNLEAAKIILNIKGISEEEATPAVNVLQQFLSSPRTVYRFAAIRAFSKFAMVQPVLISHCNIEIENLLSDTNRSIATYAITTLLQTGNETSVDRLLTQINGFMNDISDDFKIIIIEAVRSLALKFPTKHVAMLKFLADCLRDEGGIKVKTTIVESIFDMIKYVPDSKDEALGHLCEFIEDCEFTDITVRVLHMLGVEGPATSEPTMYIRYIYNRVVLENAVIRASAVSALAKFALTDDKEVRDSVVVLLRRCLEDVTDEVRDRAAVYLKVIGLDKQVAESYINPGKDYSLPVLEQELAQYVSGDREQFSTPFDMSTIPQITEEQAKANDFKIKSKANHEPEAAKADIAKEQMERALKEELTQQTYASTLASIAQFTDYGKILNSSKIVQLSESETEFVVSAVKHLFKDHLVIQYDINNTLKDTILEDVSVISIPDNEDIVEEFIIPIDTLSVESAGTVYVSFVRPTGEYPVTGFENNLKFTLKEIDPSSGEPEEDGFEDEYQIESLSLSASDYMIPTYAGSFVHQWDELRFDETFSIRIDAADLQEACTYLIETLNMMPLESSDVPVSTSQNTLKLFGKTVDGVKTVVQIRMIYSASNGVAIKIHTRAQEEAASALVIETFTN</sequence>
<dbReference type="FunFam" id="1.25.10.10:FF:000368">
    <property type="entry name" value="Coatomer subunit gamma"/>
    <property type="match status" value="1"/>
</dbReference>
<dbReference type="GO" id="GO:0006891">
    <property type="term" value="P:intra-Golgi vesicle-mediated transport"/>
    <property type="evidence" value="ECO:0007669"/>
    <property type="project" value="TreeGrafter"/>
</dbReference>
<dbReference type="Gene3D" id="1.25.10.10">
    <property type="entry name" value="Leucine-rich Repeat Variant"/>
    <property type="match status" value="2"/>
</dbReference>
<keyword evidence="18" id="KW-1185">Reference proteome</keyword>
<dbReference type="FunFam" id="1.25.10.10:FF:000071">
    <property type="entry name" value="Coatomer subunit gamma"/>
    <property type="match status" value="1"/>
</dbReference>
<evidence type="ECO:0000256" key="6">
    <source>
        <dbReference type="ARBA" id="ARBA00022737"/>
    </source>
</evidence>
<dbReference type="Gene3D" id="2.60.40.1480">
    <property type="entry name" value="Coatomer, gamma subunit, appendage domain"/>
    <property type="match status" value="1"/>
</dbReference>
<dbReference type="GO" id="GO:0009306">
    <property type="term" value="P:protein secretion"/>
    <property type="evidence" value="ECO:0007669"/>
    <property type="project" value="TreeGrafter"/>
</dbReference>
<feature type="domain" description="Clathrin/coatomer adaptor adaptin-like N-terminal" evidence="14">
    <location>
        <begin position="19"/>
        <end position="552"/>
    </location>
</feature>
<evidence type="ECO:0000259" key="15">
    <source>
        <dbReference type="Pfam" id="PF08752"/>
    </source>
</evidence>
<accession>A0A1E3PFD5</accession>
<evidence type="ECO:0000313" key="18">
    <source>
        <dbReference type="Proteomes" id="UP000095009"/>
    </source>
</evidence>
<comment type="function">
    <text evidence="12 13">The coatomer is a cytosolic protein complex that binds to dilysine motifs and reversibly associates with Golgi non-clathrin-coated vesicles, which further mediate biosynthetic protein transport from the ER, via the Golgi up to the trans Golgi network. Coatomer complex is required for budding from Golgi membranes, and is essential for the retrograde Golgi-to-ER transport of dilysine-tagged proteins.</text>
</comment>
<name>A0A1E3PFD5_9ASCO</name>
<evidence type="ECO:0000256" key="12">
    <source>
        <dbReference type="ARBA" id="ARBA00025536"/>
    </source>
</evidence>
<keyword evidence="8 13" id="KW-0653">Protein transport</keyword>
<reference evidence="17 18" key="1">
    <citation type="journal article" date="2016" name="Proc. Natl. Acad. Sci. U.S.A.">
        <title>Comparative genomics of biotechnologically important yeasts.</title>
        <authorList>
            <person name="Riley R."/>
            <person name="Haridas S."/>
            <person name="Wolfe K.H."/>
            <person name="Lopes M.R."/>
            <person name="Hittinger C.T."/>
            <person name="Goeker M."/>
            <person name="Salamov A.A."/>
            <person name="Wisecaver J.H."/>
            <person name="Long T.M."/>
            <person name="Calvey C.H."/>
            <person name="Aerts A.L."/>
            <person name="Barry K.W."/>
            <person name="Choi C."/>
            <person name="Clum A."/>
            <person name="Coughlan A.Y."/>
            <person name="Deshpande S."/>
            <person name="Douglass A.P."/>
            <person name="Hanson S.J."/>
            <person name="Klenk H.-P."/>
            <person name="LaButti K.M."/>
            <person name="Lapidus A."/>
            <person name="Lindquist E.A."/>
            <person name="Lipzen A.M."/>
            <person name="Meier-Kolthoff J.P."/>
            <person name="Ohm R.A."/>
            <person name="Otillar R.P."/>
            <person name="Pangilinan J.L."/>
            <person name="Peng Y."/>
            <person name="Rokas A."/>
            <person name="Rosa C.A."/>
            <person name="Scheuner C."/>
            <person name="Sibirny A.A."/>
            <person name="Slot J.C."/>
            <person name="Stielow J.B."/>
            <person name="Sun H."/>
            <person name="Kurtzman C.P."/>
            <person name="Blackwell M."/>
            <person name="Grigoriev I.V."/>
            <person name="Jeffries T.W."/>
        </authorList>
    </citation>
    <scope>NUCLEOTIDE SEQUENCE [LARGE SCALE GENOMIC DNA]</scope>
    <source>
        <strain evidence="17 18">DSM 6958</strain>
    </source>
</reference>
<dbReference type="AlphaFoldDB" id="A0A1E3PFD5"/>
<dbReference type="InterPro" id="IPR032154">
    <property type="entry name" value="Coatomer_g_Cpla"/>
</dbReference>
<comment type="similarity">
    <text evidence="2 13">Belongs to the COPG family.</text>
</comment>
<dbReference type="InterPro" id="IPR037067">
    <property type="entry name" value="Coatomer_gsu_app_sf"/>
</dbReference>
<dbReference type="Pfam" id="PF08752">
    <property type="entry name" value="COP-gamma_platf"/>
    <property type="match status" value="1"/>
</dbReference>
<dbReference type="Pfam" id="PF16381">
    <property type="entry name" value="Coatomer_g_Cpla"/>
    <property type="match status" value="1"/>
</dbReference>
<proteinExistence type="inferred from homology"/>
<evidence type="ECO:0000256" key="8">
    <source>
        <dbReference type="ARBA" id="ARBA00022927"/>
    </source>
</evidence>
<organism evidence="17 18">
    <name type="scientific">Nadsonia fulvescens var. elongata DSM 6958</name>
    <dbReference type="NCBI Taxonomy" id="857566"/>
    <lineage>
        <taxon>Eukaryota</taxon>
        <taxon>Fungi</taxon>
        <taxon>Dikarya</taxon>
        <taxon>Ascomycota</taxon>
        <taxon>Saccharomycotina</taxon>
        <taxon>Dipodascomycetes</taxon>
        <taxon>Dipodascales</taxon>
        <taxon>Dipodascales incertae sedis</taxon>
        <taxon>Nadsonia</taxon>
    </lineage>
</organism>
<keyword evidence="11 13" id="KW-0968">Cytoplasmic vesicle</keyword>
<dbReference type="SUPFAM" id="SSF55711">
    <property type="entry name" value="Subdomain of clathrin and coatomer appendage domain"/>
    <property type="match status" value="1"/>
</dbReference>
<evidence type="ECO:0000256" key="10">
    <source>
        <dbReference type="ARBA" id="ARBA00023136"/>
    </source>
</evidence>
<keyword evidence="4 13" id="KW-0963">Cytoplasm</keyword>
<dbReference type="InterPro" id="IPR017106">
    <property type="entry name" value="Coatomer_gsu"/>
</dbReference>